<gene>
    <name evidence="1" type="ORF">CO007_05740</name>
</gene>
<name>A0A2M8GL24_9BACT</name>
<proteinExistence type="predicted"/>
<reference evidence="2" key="1">
    <citation type="submission" date="2017-09" db="EMBL/GenBank/DDBJ databases">
        <title>Depth-based differentiation of microbial function through sediment-hosted aquifers and enrichment of novel symbionts in the deep terrestrial subsurface.</title>
        <authorList>
            <person name="Probst A.J."/>
            <person name="Ladd B."/>
            <person name="Jarett J.K."/>
            <person name="Geller-Mcgrath D.E."/>
            <person name="Sieber C.M.K."/>
            <person name="Emerson J.B."/>
            <person name="Anantharaman K."/>
            <person name="Thomas B.C."/>
            <person name="Malmstrom R."/>
            <person name="Stieglmeier M."/>
            <person name="Klingl A."/>
            <person name="Woyke T."/>
            <person name="Ryan C.M."/>
            <person name="Banfield J.F."/>
        </authorList>
    </citation>
    <scope>NUCLEOTIDE SEQUENCE [LARGE SCALE GENOMIC DNA]</scope>
</reference>
<accession>A0A2M8GL24</accession>
<evidence type="ECO:0000313" key="2">
    <source>
        <dbReference type="Proteomes" id="UP000229370"/>
    </source>
</evidence>
<comment type="caution">
    <text evidence="1">The sequence shown here is derived from an EMBL/GenBank/DDBJ whole genome shotgun (WGS) entry which is preliminary data.</text>
</comment>
<organism evidence="1 2">
    <name type="scientific">Candidatus Roizmanbacteria bacterium CG_4_8_14_3_um_filter_36_10</name>
    <dbReference type="NCBI Taxonomy" id="1974834"/>
    <lineage>
        <taxon>Bacteria</taxon>
        <taxon>Candidatus Roizmaniibacteriota</taxon>
    </lineage>
</organism>
<sequence length="116" mass="14232">MVFHQRAKIILDQVKKNNFLRSNFYFTGRTALSYFYLKHRYSEDFDFFSLKKFDNQILISIVKKWADELDFTYQTRFEEVINIFNFNFKNGQTLKIDFGFYPYRRIEMALSTTELR</sequence>
<dbReference type="InterPro" id="IPR014942">
    <property type="entry name" value="AbiEii"/>
</dbReference>
<protein>
    <recommendedName>
        <fullName evidence="3">Nucleotidyl transferase AbiEii/AbiGii toxin family protein</fullName>
    </recommendedName>
</protein>
<dbReference type="EMBL" id="PFQK01000098">
    <property type="protein sequence ID" value="PJC81248.1"/>
    <property type="molecule type" value="Genomic_DNA"/>
</dbReference>
<dbReference type="Proteomes" id="UP000229370">
    <property type="component" value="Unassembled WGS sequence"/>
</dbReference>
<evidence type="ECO:0008006" key="3">
    <source>
        <dbReference type="Google" id="ProtNLM"/>
    </source>
</evidence>
<dbReference type="Pfam" id="PF08843">
    <property type="entry name" value="AbiEii"/>
    <property type="match status" value="1"/>
</dbReference>
<dbReference type="AlphaFoldDB" id="A0A2M8GL24"/>
<evidence type="ECO:0000313" key="1">
    <source>
        <dbReference type="EMBL" id="PJC81248.1"/>
    </source>
</evidence>
<dbReference type="Gene3D" id="3.10.450.620">
    <property type="entry name" value="JHP933, nucleotidyltransferase-like core domain"/>
    <property type="match status" value="1"/>
</dbReference>